<dbReference type="Pfam" id="PF02834">
    <property type="entry name" value="LigT_PEase"/>
    <property type="match status" value="1"/>
</dbReference>
<dbReference type="EC" id="3.1.4.58" evidence="2"/>
<evidence type="ECO:0000313" key="5">
    <source>
        <dbReference type="EMBL" id="UZF13452.1"/>
    </source>
</evidence>
<dbReference type="InterPro" id="IPR009097">
    <property type="entry name" value="Cyclic_Pdiesterase"/>
</dbReference>
<evidence type="ECO:0000313" key="4">
    <source>
        <dbReference type="EMBL" id="CUV53437.1"/>
    </source>
</evidence>
<protein>
    <recommendedName>
        <fullName evidence="2">RNA 2',3'-cyclic phosphodiesterase</fullName>
        <shortName evidence="2">RNA 2',3'-CPDase</shortName>
        <ecNumber evidence="2">3.1.4.58</ecNumber>
    </recommendedName>
</protein>
<dbReference type="PANTHER" id="PTHR35561:SF1">
    <property type="entry name" value="RNA 2',3'-CYCLIC PHOSPHODIESTERASE"/>
    <property type="match status" value="1"/>
</dbReference>
<dbReference type="SUPFAM" id="SSF55144">
    <property type="entry name" value="LigT-like"/>
    <property type="match status" value="1"/>
</dbReference>
<comment type="catalytic activity">
    <reaction evidence="2">
        <text>a 3'-end 2',3'-cyclophospho-ribonucleotide-RNA + H2O = a 3'-end 2'-phospho-ribonucleotide-RNA + H(+)</text>
        <dbReference type="Rhea" id="RHEA:11828"/>
        <dbReference type="Rhea" id="RHEA-COMP:10464"/>
        <dbReference type="Rhea" id="RHEA-COMP:17353"/>
        <dbReference type="ChEBI" id="CHEBI:15377"/>
        <dbReference type="ChEBI" id="CHEBI:15378"/>
        <dbReference type="ChEBI" id="CHEBI:83064"/>
        <dbReference type="ChEBI" id="CHEBI:173113"/>
        <dbReference type="EC" id="3.1.4.58"/>
    </reaction>
</comment>
<dbReference type="AlphaFoldDB" id="A0A0K1ZKR7"/>
<feature type="short sequence motif" description="HXTX 2" evidence="2">
    <location>
        <begin position="146"/>
        <end position="149"/>
    </location>
</feature>
<reference evidence="4" key="1">
    <citation type="submission" date="2015-10" db="EMBL/GenBank/DDBJ databases">
        <authorList>
            <person name="Gilbert D.G."/>
        </authorList>
    </citation>
    <scope>NUCLEOTIDE SEQUENCE</scope>
    <source>
        <strain evidence="4">Phyl III-seqv23</strain>
    </source>
</reference>
<keyword evidence="4" id="KW-0436">Ligase</keyword>
<dbReference type="HAMAP" id="MF_01940">
    <property type="entry name" value="RNA_CPDase"/>
    <property type="match status" value="1"/>
</dbReference>
<feature type="short sequence motif" description="HXTX 1" evidence="2">
    <location>
        <begin position="58"/>
        <end position="61"/>
    </location>
</feature>
<dbReference type="PANTHER" id="PTHR35561">
    <property type="entry name" value="RNA 2',3'-CYCLIC PHOSPHODIESTERASE"/>
    <property type="match status" value="1"/>
</dbReference>
<organism evidence="4">
    <name type="scientific">Ralstonia solanacearum</name>
    <name type="common">Pseudomonas solanacearum</name>
    <dbReference type="NCBI Taxonomy" id="305"/>
    <lineage>
        <taxon>Bacteria</taxon>
        <taxon>Pseudomonadati</taxon>
        <taxon>Pseudomonadota</taxon>
        <taxon>Betaproteobacteria</taxon>
        <taxon>Burkholderiales</taxon>
        <taxon>Burkholderiaceae</taxon>
        <taxon>Ralstonia</taxon>
        <taxon>Ralstonia solanacearum species complex</taxon>
    </lineage>
</organism>
<dbReference type="PATRIC" id="fig|305.107.peg.4486"/>
<evidence type="ECO:0000259" key="3">
    <source>
        <dbReference type="Pfam" id="PF02834"/>
    </source>
</evidence>
<dbReference type="GO" id="GO:0008664">
    <property type="term" value="F:RNA 2',3'-cyclic 3'-phosphodiesterase activity"/>
    <property type="evidence" value="ECO:0007669"/>
    <property type="project" value="UniProtKB-EC"/>
</dbReference>
<feature type="domain" description="Phosphoesterase HXTX" evidence="3">
    <location>
        <begin position="24"/>
        <end position="109"/>
    </location>
</feature>
<dbReference type="InterPro" id="IPR014051">
    <property type="entry name" value="Phosphoesterase_HXTX"/>
</dbReference>
<evidence type="ECO:0000256" key="2">
    <source>
        <dbReference type="HAMAP-Rule" id="MF_01940"/>
    </source>
</evidence>
<name>A0A0K1ZKR7_RALSL</name>
<feature type="active site" description="Proton acceptor" evidence="2">
    <location>
        <position position="146"/>
    </location>
</feature>
<sequence length="198" mass="22020">MTQLTLPGFEAIPQVPAHRLFLAVKPDADAARRIAQRVALLRPDVGFKARPLRVERLHVTLHHLGDFVELPDTLVARACEAAAGVALPPFEVIFDQVVSFHGRRDHRPFVLTGGVGLHALIDFQHALGAALERAGLRVPQARFVPHVTLLYDRGGFAPKPIEPIAWTVREFVLIDSWLGRTRYDEKGRWPLREGGLSS</sequence>
<dbReference type="InterPro" id="IPR004175">
    <property type="entry name" value="RNA_CPDase"/>
</dbReference>
<dbReference type="NCBIfam" id="TIGR02258">
    <property type="entry name" value="2_5_ligase"/>
    <property type="match status" value="1"/>
</dbReference>
<feature type="active site" description="Proton donor" evidence="2">
    <location>
        <position position="58"/>
    </location>
</feature>
<keyword evidence="1 2" id="KW-0378">Hydrolase</keyword>
<comment type="function">
    <text evidence="2">Hydrolyzes RNA 2',3'-cyclic phosphodiester to an RNA 2'-phosphomonoester.</text>
</comment>
<dbReference type="Gene3D" id="3.90.1140.10">
    <property type="entry name" value="Cyclic phosphodiesterase"/>
    <property type="match status" value="1"/>
</dbReference>
<dbReference type="GO" id="GO:0004113">
    <property type="term" value="F:2',3'-cyclic-nucleotide 3'-phosphodiesterase activity"/>
    <property type="evidence" value="ECO:0007669"/>
    <property type="project" value="InterPro"/>
</dbReference>
<reference evidence="5" key="2">
    <citation type="submission" date="2021-10" db="EMBL/GenBank/DDBJ databases">
        <title>Complete genome sequences of five Ralstonia solancearum strains isolated from sunflower.</title>
        <authorList>
            <person name="She X."/>
            <person name="He Z."/>
        </authorList>
    </citation>
    <scope>NUCLEOTIDE SEQUENCE</scope>
    <source>
        <strain evidence="5">RS638</strain>
    </source>
</reference>
<dbReference type="GO" id="GO:0016874">
    <property type="term" value="F:ligase activity"/>
    <property type="evidence" value="ECO:0007669"/>
    <property type="project" value="UniProtKB-KW"/>
</dbReference>
<evidence type="ECO:0000256" key="1">
    <source>
        <dbReference type="ARBA" id="ARBA00022801"/>
    </source>
</evidence>
<dbReference type="EMBL" id="LN899820">
    <property type="protein sequence ID" value="CUV53437.1"/>
    <property type="molecule type" value="Genomic_DNA"/>
</dbReference>
<proteinExistence type="inferred from homology"/>
<gene>
    <name evidence="5" type="primary">thpR</name>
    <name evidence="5" type="ORF">LH706_10215</name>
    <name evidence="4" type="ORF">RUN215_v1_140006</name>
</gene>
<dbReference type="EMBL" id="CP085043">
    <property type="protein sequence ID" value="UZF13452.1"/>
    <property type="molecule type" value="Genomic_DNA"/>
</dbReference>
<accession>A0A0K1ZKR7</accession>
<comment type="similarity">
    <text evidence="2">Belongs to the 2H phosphoesterase superfamily. ThpR family.</text>
</comment>